<dbReference type="Pfam" id="PF25040">
    <property type="entry name" value="BLTP1_C"/>
    <property type="match status" value="4"/>
</dbReference>
<dbReference type="EMBL" id="UYYA01004093">
    <property type="protein sequence ID" value="VDM59518.1"/>
    <property type="molecule type" value="Genomic_DNA"/>
</dbReference>
<evidence type="ECO:0000313" key="5">
    <source>
        <dbReference type="WBParaSite" id="ACOC_0000793201-mRNA-1"/>
    </source>
</evidence>
<keyword evidence="4" id="KW-1185">Reference proteome</keyword>
<dbReference type="OMA" id="RWHPHAH"/>
<organism evidence="5">
    <name type="scientific">Angiostrongylus costaricensis</name>
    <name type="common">Nematode worm</name>
    <dbReference type="NCBI Taxonomy" id="334426"/>
    <lineage>
        <taxon>Eukaryota</taxon>
        <taxon>Metazoa</taxon>
        <taxon>Ecdysozoa</taxon>
        <taxon>Nematoda</taxon>
        <taxon>Chromadorea</taxon>
        <taxon>Rhabditida</taxon>
        <taxon>Rhabditina</taxon>
        <taxon>Rhabditomorpha</taxon>
        <taxon>Strongyloidea</taxon>
        <taxon>Metastrongylidae</taxon>
        <taxon>Angiostrongylus</taxon>
    </lineage>
</organism>
<feature type="transmembrane region" description="Helical" evidence="1">
    <location>
        <begin position="250"/>
        <end position="273"/>
    </location>
</feature>
<keyword evidence="1" id="KW-0812">Transmembrane</keyword>
<keyword evidence="1" id="KW-1133">Transmembrane helix</keyword>
<dbReference type="PANTHER" id="PTHR31640">
    <property type="entry name" value="TRANSMEMBRANE PROTEIN KIAA1109"/>
    <property type="match status" value="1"/>
</dbReference>
<evidence type="ECO:0000313" key="4">
    <source>
        <dbReference type="Proteomes" id="UP000267027"/>
    </source>
</evidence>
<proteinExistence type="predicted"/>
<reference evidence="5" key="1">
    <citation type="submission" date="2016-04" db="UniProtKB">
        <authorList>
            <consortium name="WormBaseParasite"/>
        </authorList>
    </citation>
    <scope>IDENTIFICATION</scope>
</reference>
<reference evidence="3 4" key="2">
    <citation type="submission" date="2018-11" db="EMBL/GenBank/DDBJ databases">
        <authorList>
            <consortium name="Pathogen Informatics"/>
        </authorList>
    </citation>
    <scope>NUCLEOTIDE SEQUENCE [LARGE SCALE GENOMIC DNA]</scope>
    <source>
        <strain evidence="3 4">Costa Rica</strain>
    </source>
</reference>
<dbReference type="PANTHER" id="PTHR31640:SF1">
    <property type="entry name" value="BRIDGE-LIKE LIPID TRANSFER PROTEIN FAMILY MEMBER 1"/>
    <property type="match status" value="1"/>
</dbReference>
<evidence type="ECO:0000256" key="1">
    <source>
        <dbReference type="SAM" id="Phobius"/>
    </source>
</evidence>
<accession>A0A158PIT2</accession>
<feature type="domain" description="Bridge-like lipid transfer protein family member 1 C-terminal" evidence="2">
    <location>
        <begin position="806"/>
        <end position="1320"/>
    </location>
</feature>
<dbReference type="GO" id="GO:0098793">
    <property type="term" value="C:presynapse"/>
    <property type="evidence" value="ECO:0007669"/>
    <property type="project" value="GOC"/>
</dbReference>
<dbReference type="GO" id="GO:0048488">
    <property type="term" value="P:synaptic vesicle endocytosis"/>
    <property type="evidence" value="ECO:0007669"/>
    <property type="project" value="TreeGrafter"/>
</dbReference>
<dbReference type="InterPro" id="IPR056742">
    <property type="entry name" value="BLTP1_C"/>
</dbReference>
<sequence>MRELLRIYRITFPLCLKYECLGQVNHSFTTDLLNQILFAEQSFRSELSALVTRLRAERSGWAPATTEMSQVDKQPPMLFFLTVSASYFPTVMGQGVPWLQLTAATPTATAVRFTIESLDAELTNRWVMKEHGSAKERLFGAAAIQFNAKLGQLVKVAEYEELQAELQEFATFMTQVRVENKESSSHQSYSYHIALNRPILLIKSSAVDKAILLWLNYKNTYDYWRAERSRVVRAANKRSNSCLQKLHLCLATNMISLIMAPVCYVFLLAGVLAKVRCLKSDVTVCIVKELACQASFHGFKLNFVDNFDELSLSESVKEATGETQTNYLFFPQGTYQLCSQASGDAADAKWVLSVRSQMRGMIIDLDQRIGMFLVLIFRLYLLERVRRCWFAIIVENFSITSMHEQSTLVSNLIACKASEKRVEAERSKLRQYELIRFKEFRRSMIDKIRRRTAKRGDKTPKVTSQRPSMFTLDNISIESGHCTLRTAKQESLVMVPVIVKKPSSKDLRAKAFASSYPANLTRFSIPRCSLTIFSILLNLLFRASSLLNIDQYAKYYQMKRHLTLLISIERHFRVNLHLFSLKSNRKRGCFYLSTALASMPTETVVTPHLADYLEQVLEPLPISSGATVTSAPSVNETQEGMSHIVGMDTSVLPMDVLFFLTVQSSTIRFDGQQQRCSAADCLLKLPCLSLMVSTRRSVGDTYVGGVDFSATLSAFSLSIYSPHQQSTAHDALSLTLDHLSFVISRSKNSSTETDNRVKFVLTSNIGVANFNYDMRRLSELMAFPKPWYRAAIARRVFFGDQTVSREPTSQPAAARSDKPWSATVLLAVQWKELNVNAQMSNTMGNTSWRARRGLLRAIAKLNSFSERNVTLTFKLDSSELTAHGGAISGEIALSRLLLSASHIRVQLPRNGLKMQLRWLAARIEWMSRAVLIGQCERPAVSLGDEFSGEKSEDACVRLIVKGSWEDLQLVITRCTVDDILKIVSKLKTFFEEQLKSSKMVWGIHDEGSANNTQEKTRSDEIPMPATQFWQKVLDTVTEIQYKQKILPIPKHGDTIVGGFVGLEAGRVSLACMHGEMNAHSWAVFHMRHPGIIFTPEAKFSYIDKDCDIIGVALRQKLIIRLGPQDATRTAENMATVCRVQVCCPQFAFALKISRSTCSVSISNVSVKAAETTSRGHHNVLELFQFPALEAILISEQINEYCVVRNDKSCYPELYFSFLPELLKIPFLAEIAVFCSHDSALPANKPVKKTDRRRYICDKWAVDPKIRFIDRFRWNPPVIDDILRKLQIFDHRTTIPKALQRALLDPLDQGLAMVLFELLRLVDRRKQEDYKSRSPVTKDRSVSLSSI</sequence>
<name>A0A158PIT2_ANGCS</name>
<dbReference type="STRING" id="334426.A0A158PIT2"/>
<dbReference type="SMART" id="SM01220">
    <property type="entry name" value="FSA_C"/>
    <property type="match status" value="1"/>
</dbReference>
<dbReference type="Proteomes" id="UP000267027">
    <property type="component" value="Unassembled WGS sequence"/>
</dbReference>
<protein>
    <submittedName>
        <fullName evidence="5">FSA_C domain-containing protein</fullName>
    </submittedName>
</protein>
<dbReference type="InterPro" id="IPR033616">
    <property type="entry name" value="BLTP1"/>
</dbReference>
<keyword evidence="1" id="KW-0472">Membrane</keyword>
<evidence type="ECO:0000313" key="3">
    <source>
        <dbReference type="EMBL" id="VDM59518.1"/>
    </source>
</evidence>
<evidence type="ECO:0000259" key="2">
    <source>
        <dbReference type="SMART" id="SM01220"/>
    </source>
</evidence>
<gene>
    <name evidence="3" type="ORF">ACOC_LOCUS7933</name>
</gene>
<dbReference type="OrthoDB" id="10051416at2759"/>
<dbReference type="WBParaSite" id="ACOC_0000793201-mRNA-1">
    <property type="protein sequence ID" value="ACOC_0000793201-mRNA-1"/>
    <property type="gene ID" value="ACOC_0000793201"/>
</dbReference>